<dbReference type="Proteomes" id="UP000224871">
    <property type="component" value="Unassembled WGS sequence"/>
</dbReference>
<reference evidence="3" key="2">
    <citation type="submission" date="2016-12" db="EMBL/GenBank/DDBJ databases">
        <authorList>
            <person name="Gaudriault S."/>
        </authorList>
    </citation>
    <scope>NUCLEOTIDE SEQUENCE [LARGE SCALE GENOMIC DNA]</scope>
    <source>
        <strain evidence="3">HGB1681 (deposited as PTA-6826 in the American Type Culture Collection)</strain>
    </source>
</reference>
<keyword evidence="4" id="KW-1185">Reference proteome</keyword>
<dbReference type="EMBL" id="NIBU01000012">
    <property type="protein sequence ID" value="PHM36722.1"/>
    <property type="molecule type" value="Genomic_DNA"/>
</dbReference>
<protein>
    <recommendedName>
        <fullName evidence="5">DUF4056 domain-containing protein</fullName>
    </recommendedName>
</protein>
<organism evidence="2 3">
    <name type="scientific">Xenorhabdus innexi</name>
    <dbReference type="NCBI Taxonomy" id="290109"/>
    <lineage>
        <taxon>Bacteria</taxon>
        <taxon>Pseudomonadati</taxon>
        <taxon>Pseudomonadota</taxon>
        <taxon>Gammaproteobacteria</taxon>
        <taxon>Enterobacterales</taxon>
        <taxon>Morganellaceae</taxon>
        <taxon>Xenorhabdus</taxon>
    </lineage>
</organism>
<evidence type="ECO:0000313" key="3">
    <source>
        <dbReference type="Proteomes" id="UP000196435"/>
    </source>
</evidence>
<reference evidence="1 4" key="3">
    <citation type="journal article" date="2017" name="Nat. Microbiol.">
        <title>Natural product diversity associated with the nematode symbionts Photorhabdus and Xenorhabdus.</title>
        <authorList>
            <person name="Tobias N.J."/>
            <person name="Wolff H."/>
            <person name="Djahanschiri B."/>
            <person name="Grundmann F."/>
            <person name="Kronenwerth M."/>
            <person name="Shi Y.M."/>
            <person name="Simonyi S."/>
            <person name="Grun P."/>
            <person name="Shapiro-Ilan D."/>
            <person name="Pidot S.J."/>
            <person name="Stinear T.P."/>
            <person name="Ebersberger I."/>
            <person name="Bode H.B."/>
        </authorList>
    </citation>
    <scope>NUCLEOTIDE SEQUENCE [LARGE SCALE GENOMIC DNA]</scope>
    <source>
        <strain evidence="1 4">DSM 16336</strain>
    </source>
</reference>
<gene>
    <name evidence="1" type="ORF">Xinn_01497</name>
    <name evidence="2" type="ORF">XIS1_1300009</name>
</gene>
<proteinExistence type="predicted"/>
<evidence type="ECO:0000313" key="2">
    <source>
        <dbReference type="EMBL" id="SIP71954.1"/>
    </source>
</evidence>
<dbReference type="EMBL" id="FTLG01000036">
    <property type="protein sequence ID" value="SIP71954.1"/>
    <property type="molecule type" value="Genomic_DNA"/>
</dbReference>
<name>A0A1N6MT45_9GAMM</name>
<dbReference type="AlphaFoldDB" id="A0A1N6MT45"/>
<dbReference type="Proteomes" id="UP000196435">
    <property type="component" value="Unassembled WGS sequence"/>
</dbReference>
<dbReference type="PROSITE" id="PS51257">
    <property type="entry name" value="PROKAR_LIPOPROTEIN"/>
    <property type="match status" value="1"/>
</dbReference>
<sequence>MKYLVTLFFSFLLIACQNKPVSVITIEPMLRTTTHEQAKTDWPVLPPIKAPEGLRACCAFGYDLKVKALGLSVPIYRIDNIVEADKLGEHHYNDSFLGASAEVFGVSNEKVGLLYTEKGGFIDISHVRDTADYTLYLFSQIYAHLGQQWILDLDNELAARKIHFFAFTPPTDPAERYTLSAYLAAKLAFQLAAWHEIAQWYGYQSVPGFSEAISAFSPEDLYSNLLGARLALTLILQGQVSSVNQFSAAIANILPIALNELGAYNKSGTKKMFDQVDGLWWNSYQSIPQKFLVLRRNYETRDDRYPLMPFGKDKFALHLSLPDSYLNFSLDKLAEFQLWPTNKMENLPSPQNYLPEKEYWAVKDFPMLAENAEKQDRYQQQLNGK</sequence>
<reference evidence="2" key="1">
    <citation type="submission" date="2016-12" db="EMBL/GenBank/DDBJ databases">
        <authorList>
            <person name="Song W.-J."/>
            <person name="Kurnit D.M."/>
        </authorList>
    </citation>
    <scope>NUCLEOTIDE SEQUENCE [LARGE SCALE GENOMIC DNA]</scope>
    <source>
        <strain evidence="2">HGB1681</strain>
    </source>
</reference>
<accession>A0A1N6MT45</accession>
<evidence type="ECO:0000313" key="4">
    <source>
        <dbReference type="Proteomes" id="UP000224871"/>
    </source>
</evidence>
<evidence type="ECO:0008006" key="5">
    <source>
        <dbReference type="Google" id="ProtNLM"/>
    </source>
</evidence>
<dbReference type="InterPro" id="IPR025130">
    <property type="entry name" value="DUF4056"/>
</dbReference>
<dbReference type="Pfam" id="PF13265">
    <property type="entry name" value="DUF4056"/>
    <property type="match status" value="1"/>
</dbReference>
<evidence type="ECO:0000313" key="1">
    <source>
        <dbReference type="EMBL" id="PHM36722.1"/>
    </source>
</evidence>